<dbReference type="SUPFAM" id="SSF48264">
    <property type="entry name" value="Cytochrome P450"/>
    <property type="match status" value="1"/>
</dbReference>
<dbReference type="GO" id="GO:0005789">
    <property type="term" value="C:endoplasmic reticulum membrane"/>
    <property type="evidence" value="ECO:0007669"/>
    <property type="project" value="UniProtKB-SubCell"/>
</dbReference>
<keyword evidence="13" id="KW-0472">Membrane</keyword>
<dbReference type="Pfam" id="PF00067">
    <property type="entry name" value="p450"/>
    <property type="match status" value="1"/>
</dbReference>
<dbReference type="GO" id="GO:0005506">
    <property type="term" value="F:iron ion binding"/>
    <property type="evidence" value="ECO:0007669"/>
    <property type="project" value="InterPro"/>
</dbReference>
<evidence type="ECO:0000256" key="1">
    <source>
        <dbReference type="ARBA" id="ARBA00001971"/>
    </source>
</evidence>
<keyword evidence="17" id="KW-1185">Reference proteome</keyword>
<evidence type="ECO:0008006" key="18">
    <source>
        <dbReference type="Google" id="ProtNLM"/>
    </source>
</evidence>
<evidence type="ECO:0000256" key="2">
    <source>
        <dbReference type="ARBA" id="ARBA00003690"/>
    </source>
</evidence>
<dbReference type="GO" id="GO:0008395">
    <property type="term" value="F:steroid hydroxylase activity"/>
    <property type="evidence" value="ECO:0007669"/>
    <property type="project" value="TreeGrafter"/>
</dbReference>
<evidence type="ECO:0000256" key="15">
    <source>
        <dbReference type="RuleBase" id="RU000461"/>
    </source>
</evidence>
<dbReference type="InterPro" id="IPR036396">
    <property type="entry name" value="Cyt_P450_sf"/>
</dbReference>
<keyword evidence="9" id="KW-0492">Microsome</keyword>
<keyword evidence="7 14" id="KW-0479">Metal-binding</keyword>
<dbReference type="GO" id="GO:0016712">
    <property type="term" value="F:oxidoreductase activity, acting on paired donors, with incorporation or reduction of molecular oxygen, reduced flavin or flavoprotein as one donor, and incorporation of one atom of oxygen"/>
    <property type="evidence" value="ECO:0007669"/>
    <property type="project" value="TreeGrafter"/>
</dbReference>
<comment type="similarity">
    <text evidence="5 15">Belongs to the cytochrome P450 family.</text>
</comment>
<comment type="subcellular location">
    <subcellularLocation>
        <location evidence="4">Endoplasmic reticulum membrane</location>
        <topology evidence="4">Peripheral membrane protein</topology>
    </subcellularLocation>
    <subcellularLocation>
        <location evidence="3">Microsome membrane</location>
        <topology evidence="3">Peripheral membrane protein</topology>
    </subcellularLocation>
</comment>
<dbReference type="Proteomes" id="UP001367676">
    <property type="component" value="Unassembled WGS sequence"/>
</dbReference>
<comment type="caution">
    <text evidence="16">The sequence shown here is derived from an EMBL/GenBank/DDBJ whole genome shotgun (WGS) entry which is preliminary data.</text>
</comment>
<comment type="function">
    <text evidence="2">May be involved in the metabolism of insect hormones and in the breakdown of synthetic insecticides.</text>
</comment>
<dbReference type="PROSITE" id="PS00086">
    <property type="entry name" value="CYTOCHROME_P450"/>
    <property type="match status" value="1"/>
</dbReference>
<evidence type="ECO:0000256" key="11">
    <source>
        <dbReference type="ARBA" id="ARBA00023004"/>
    </source>
</evidence>
<evidence type="ECO:0000256" key="8">
    <source>
        <dbReference type="ARBA" id="ARBA00022824"/>
    </source>
</evidence>
<evidence type="ECO:0000256" key="4">
    <source>
        <dbReference type="ARBA" id="ARBA00004406"/>
    </source>
</evidence>
<evidence type="ECO:0000256" key="14">
    <source>
        <dbReference type="PIRSR" id="PIRSR602401-1"/>
    </source>
</evidence>
<keyword evidence="8" id="KW-0256">Endoplasmic reticulum</keyword>
<keyword evidence="11 14" id="KW-0408">Iron</keyword>
<dbReference type="EMBL" id="JBBCAQ010000036">
    <property type="protein sequence ID" value="KAK7575880.1"/>
    <property type="molecule type" value="Genomic_DNA"/>
</dbReference>
<dbReference type="InterPro" id="IPR050182">
    <property type="entry name" value="Cytochrome_P450_fam2"/>
</dbReference>
<dbReference type="InterPro" id="IPR017972">
    <property type="entry name" value="Cyt_P450_CS"/>
</dbReference>
<accession>A0AAN9Y068</accession>
<keyword evidence="10 15" id="KW-0560">Oxidoreductase</keyword>
<name>A0AAN9Y068_9HEMI</name>
<evidence type="ECO:0000256" key="3">
    <source>
        <dbReference type="ARBA" id="ARBA00004174"/>
    </source>
</evidence>
<dbReference type="InterPro" id="IPR002401">
    <property type="entry name" value="Cyt_P450_E_grp-I"/>
</dbReference>
<dbReference type="AlphaFoldDB" id="A0AAN9Y068"/>
<dbReference type="PANTHER" id="PTHR24300">
    <property type="entry name" value="CYTOCHROME P450 508A4-RELATED"/>
    <property type="match status" value="1"/>
</dbReference>
<dbReference type="FunFam" id="1.10.630.10:FF:000238">
    <property type="entry name" value="Cytochrome P450 2A6"/>
    <property type="match status" value="1"/>
</dbReference>
<dbReference type="GO" id="GO:0006805">
    <property type="term" value="P:xenobiotic metabolic process"/>
    <property type="evidence" value="ECO:0007669"/>
    <property type="project" value="TreeGrafter"/>
</dbReference>
<dbReference type="CDD" id="cd20651">
    <property type="entry name" value="CYP15A1-like"/>
    <property type="match status" value="1"/>
</dbReference>
<dbReference type="PANTHER" id="PTHR24300:SF376">
    <property type="entry name" value="CYTOCHROME P450 15A1"/>
    <property type="match status" value="1"/>
</dbReference>
<protein>
    <recommendedName>
        <fullName evidence="18">Cytochrome P450</fullName>
    </recommendedName>
</protein>
<comment type="cofactor">
    <cofactor evidence="1 14">
        <name>heme</name>
        <dbReference type="ChEBI" id="CHEBI:30413"/>
    </cofactor>
</comment>
<evidence type="ECO:0000256" key="7">
    <source>
        <dbReference type="ARBA" id="ARBA00022723"/>
    </source>
</evidence>
<feature type="binding site" description="axial binding residue" evidence="14">
    <location>
        <position position="410"/>
    </location>
    <ligand>
        <name>heme</name>
        <dbReference type="ChEBI" id="CHEBI:30413"/>
    </ligand>
    <ligandPart>
        <name>Fe</name>
        <dbReference type="ChEBI" id="CHEBI:18248"/>
    </ligandPart>
</feature>
<dbReference type="PRINTS" id="PR00385">
    <property type="entry name" value="P450"/>
</dbReference>
<dbReference type="GO" id="GO:0006082">
    <property type="term" value="P:organic acid metabolic process"/>
    <property type="evidence" value="ECO:0007669"/>
    <property type="project" value="TreeGrafter"/>
</dbReference>
<evidence type="ECO:0000256" key="5">
    <source>
        <dbReference type="ARBA" id="ARBA00010617"/>
    </source>
</evidence>
<gene>
    <name evidence="16" type="ORF">V9T40_012166</name>
</gene>
<evidence type="ECO:0000256" key="6">
    <source>
        <dbReference type="ARBA" id="ARBA00022617"/>
    </source>
</evidence>
<keyword evidence="12 15" id="KW-0503">Monooxygenase</keyword>
<organism evidence="16 17">
    <name type="scientific">Parthenolecanium corni</name>
    <dbReference type="NCBI Taxonomy" id="536013"/>
    <lineage>
        <taxon>Eukaryota</taxon>
        <taxon>Metazoa</taxon>
        <taxon>Ecdysozoa</taxon>
        <taxon>Arthropoda</taxon>
        <taxon>Hexapoda</taxon>
        <taxon>Insecta</taxon>
        <taxon>Pterygota</taxon>
        <taxon>Neoptera</taxon>
        <taxon>Paraneoptera</taxon>
        <taxon>Hemiptera</taxon>
        <taxon>Sternorrhyncha</taxon>
        <taxon>Coccoidea</taxon>
        <taxon>Coccidae</taxon>
        <taxon>Parthenolecanium</taxon>
    </lineage>
</organism>
<sequence>MLYLGPSRLPIVGNTFLMKKLSKKLGGQYLALLKLSKDYKTNILGLKLGSDQYVVVFGRKLVNEIFVRDEFQGRPDGFFIRLRTMGTKKGITMTEGPLWQEQRQFAQRQLRQLGFGKLIMENLIQDELKVLLNELGEEREDVSLNKNISTAVLNVLWTITGGKQFSKDQNRLDVLLNLLRERSKAFDMAGGVLNQLPWLRFICPDYCGYNVIQSLNTKLFKLFTEIIIEHQKTLTSENRDFIDAYLHEKEEPKNRYFDVDQLVAILLDFFIAGALTTSYTLDFAVLATVSNPQVQERLHQELDKVLQRKQMPSMADKSRLPYVEALLLESQRFQHVVPTAGPRRVMKDTTLDKYFIPKNTIVLMSLTSVHHDSERWTDPEVFRPERYLTDKGEFIQDEGLCTFGLGKRRCPGEVLAKNFLFLAFTTLFHFYKISFPEGKEPSSKKPLAGILLTPQPYTVSLKARAANEN</sequence>
<evidence type="ECO:0000313" key="16">
    <source>
        <dbReference type="EMBL" id="KAK7575880.1"/>
    </source>
</evidence>
<evidence type="ECO:0000256" key="9">
    <source>
        <dbReference type="ARBA" id="ARBA00022848"/>
    </source>
</evidence>
<evidence type="ECO:0000256" key="12">
    <source>
        <dbReference type="ARBA" id="ARBA00023033"/>
    </source>
</evidence>
<proteinExistence type="inferred from homology"/>
<evidence type="ECO:0000256" key="13">
    <source>
        <dbReference type="ARBA" id="ARBA00023136"/>
    </source>
</evidence>
<dbReference type="InterPro" id="IPR001128">
    <property type="entry name" value="Cyt_P450"/>
</dbReference>
<evidence type="ECO:0000256" key="10">
    <source>
        <dbReference type="ARBA" id="ARBA00023002"/>
    </source>
</evidence>
<evidence type="ECO:0000313" key="17">
    <source>
        <dbReference type="Proteomes" id="UP001367676"/>
    </source>
</evidence>
<reference evidence="16 17" key="1">
    <citation type="submission" date="2024-03" db="EMBL/GenBank/DDBJ databases">
        <title>Adaptation during the transition from Ophiocordyceps entomopathogen to insect associate is accompanied by gene loss and intensified selection.</title>
        <authorList>
            <person name="Ward C.M."/>
            <person name="Onetto C.A."/>
            <person name="Borneman A.R."/>
        </authorList>
    </citation>
    <scope>NUCLEOTIDE SEQUENCE [LARGE SCALE GENOMIC DNA]</scope>
    <source>
        <strain evidence="16">AWRI1</strain>
        <tissue evidence="16">Single Adult Female</tissue>
    </source>
</reference>
<keyword evidence="6 14" id="KW-0349">Heme</keyword>
<dbReference type="GO" id="GO:0020037">
    <property type="term" value="F:heme binding"/>
    <property type="evidence" value="ECO:0007669"/>
    <property type="project" value="InterPro"/>
</dbReference>
<dbReference type="PRINTS" id="PR00463">
    <property type="entry name" value="EP450I"/>
</dbReference>
<dbReference type="Gene3D" id="1.10.630.10">
    <property type="entry name" value="Cytochrome P450"/>
    <property type="match status" value="1"/>
</dbReference>